<evidence type="ECO:0000313" key="2">
    <source>
        <dbReference type="EMBL" id="XBG62258.1"/>
    </source>
</evidence>
<organism evidence="2">
    <name type="scientific">Pontimicrobium sp. SW4</name>
    <dbReference type="NCBI Taxonomy" id="3153519"/>
    <lineage>
        <taxon>Bacteria</taxon>
        <taxon>Pseudomonadati</taxon>
        <taxon>Bacteroidota</taxon>
        <taxon>Flavobacteriia</taxon>
        <taxon>Flavobacteriales</taxon>
        <taxon>Flavobacteriaceae</taxon>
        <taxon>Pontimicrobium</taxon>
    </lineage>
</organism>
<proteinExistence type="predicted"/>
<dbReference type="RefSeq" id="WP_347925357.1">
    <property type="nucleotide sequence ID" value="NZ_CP157199.1"/>
</dbReference>
<keyword evidence="1" id="KW-0732">Signal</keyword>
<dbReference type="InterPro" id="IPR025348">
    <property type="entry name" value="DUF4252"/>
</dbReference>
<feature type="signal peptide" evidence="1">
    <location>
        <begin position="1"/>
        <end position="19"/>
    </location>
</feature>
<feature type="chain" id="PRO_5043447892" evidence="1">
    <location>
        <begin position="20"/>
        <end position="191"/>
    </location>
</feature>
<protein>
    <submittedName>
        <fullName evidence="2">DUF4252 domain-containing protein</fullName>
    </submittedName>
</protein>
<gene>
    <name evidence="2" type="ORF">ABGB03_04985</name>
</gene>
<dbReference type="Pfam" id="PF14060">
    <property type="entry name" value="DUF4252"/>
    <property type="match status" value="1"/>
</dbReference>
<sequence>MKKLVLILAIMVTPLMSFAQGGLFDKYEDMEGVGSGVVNSKMFQMISSIDIDMDDPDAAAMFEMIKKIKSLKFLTTGDKSISSQMAADVNKYISSSKLEELMRFKDGNQNVKFYVREGSSPNQVKELLMFVSGLDELTKDQNITINGEKREIETVIVSLLGDINLSEISKLTKSMNIPGGEHLKKAGDKKN</sequence>
<name>A0AAU7BVT2_9FLAO</name>
<dbReference type="EMBL" id="CP157199">
    <property type="protein sequence ID" value="XBG62258.1"/>
    <property type="molecule type" value="Genomic_DNA"/>
</dbReference>
<accession>A0AAU7BVT2</accession>
<dbReference type="AlphaFoldDB" id="A0AAU7BVT2"/>
<evidence type="ECO:0000256" key="1">
    <source>
        <dbReference type="SAM" id="SignalP"/>
    </source>
</evidence>
<reference evidence="2" key="1">
    <citation type="submission" date="2024-05" db="EMBL/GenBank/DDBJ databases">
        <title>Pontimicrobium maritimus sp. nov., isolated form sea water.</title>
        <authorList>
            <person name="Muhammad N."/>
            <person name="Vuong T.Q."/>
            <person name="Han H.L."/>
            <person name="Kim S.-G."/>
        </authorList>
    </citation>
    <scope>NUCLEOTIDE SEQUENCE</scope>
    <source>
        <strain evidence="2">SW4</strain>
    </source>
</reference>